<dbReference type="RefSeq" id="XP_022485055.1">
    <property type="nucleotide sequence ID" value="XM_022635027.1"/>
</dbReference>
<dbReference type="STRING" id="1835702.A0A1F5L8Q5"/>
<dbReference type="PANTHER" id="PTHR42748">
    <property type="entry name" value="NITROGEN METABOLITE REPRESSION PROTEIN NMRA FAMILY MEMBER"/>
    <property type="match status" value="1"/>
</dbReference>
<dbReference type="Proteomes" id="UP000177622">
    <property type="component" value="Unassembled WGS sequence"/>
</dbReference>
<keyword evidence="5" id="KW-1185">Reference proteome</keyword>
<reference evidence="4 5" key="1">
    <citation type="journal article" date="2016" name="Sci. Rep.">
        <title>Penicillium arizonense, a new, genome sequenced fungal species, reveals a high chemical diversity in secreted metabolites.</title>
        <authorList>
            <person name="Grijseels S."/>
            <person name="Nielsen J.C."/>
            <person name="Randelovic M."/>
            <person name="Nielsen J."/>
            <person name="Nielsen K.F."/>
            <person name="Workman M."/>
            <person name="Frisvad J.C."/>
        </authorList>
    </citation>
    <scope>NUCLEOTIDE SEQUENCE [LARGE SCALE GENOMIC DNA]</scope>
    <source>
        <strain evidence="4 5">CBS 141311</strain>
    </source>
</reference>
<dbReference type="InterPro" id="IPR008030">
    <property type="entry name" value="NmrA-like"/>
</dbReference>
<dbReference type="PANTHER" id="PTHR42748:SF28">
    <property type="entry name" value="NMRA-LIKE DOMAIN-CONTAINING PROTEIN"/>
    <property type="match status" value="1"/>
</dbReference>
<dbReference type="EMBL" id="LXJU01000020">
    <property type="protein sequence ID" value="OGE49604.1"/>
    <property type="molecule type" value="Genomic_DNA"/>
</dbReference>
<dbReference type="Pfam" id="PF05368">
    <property type="entry name" value="NmrA"/>
    <property type="match status" value="1"/>
</dbReference>
<gene>
    <name evidence="4" type="ORF">PENARI_c020G06685</name>
</gene>
<dbReference type="OrthoDB" id="3358371at2759"/>
<evidence type="ECO:0000256" key="2">
    <source>
        <dbReference type="ARBA" id="ARBA00022857"/>
    </source>
</evidence>
<dbReference type="AlphaFoldDB" id="A0A1F5L8Q5"/>
<dbReference type="GO" id="GO:0005634">
    <property type="term" value="C:nucleus"/>
    <property type="evidence" value="ECO:0007669"/>
    <property type="project" value="TreeGrafter"/>
</dbReference>
<accession>A0A1F5L8Q5</accession>
<evidence type="ECO:0000313" key="5">
    <source>
        <dbReference type="Proteomes" id="UP000177622"/>
    </source>
</evidence>
<organism evidence="4 5">
    <name type="scientific">Penicillium arizonense</name>
    <dbReference type="NCBI Taxonomy" id="1835702"/>
    <lineage>
        <taxon>Eukaryota</taxon>
        <taxon>Fungi</taxon>
        <taxon>Dikarya</taxon>
        <taxon>Ascomycota</taxon>
        <taxon>Pezizomycotina</taxon>
        <taxon>Eurotiomycetes</taxon>
        <taxon>Eurotiomycetidae</taxon>
        <taxon>Eurotiales</taxon>
        <taxon>Aspergillaceae</taxon>
        <taxon>Penicillium</taxon>
    </lineage>
</organism>
<dbReference type="InterPro" id="IPR036291">
    <property type="entry name" value="NAD(P)-bd_dom_sf"/>
</dbReference>
<feature type="domain" description="NmrA-like" evidence="3">
    <location>
        <begin position="1"/>
        <end position="222"/>
    </location>
</feature>
<name>A0A1F5L8Q5_PENAI</name>
<evidence type="ECO:0000256" key="1">
    <source>
        <dbReference type="ARBA" id="ARBA00006328"/>
    </source>
</evidence>
<keyword evidence="2" id="KW-0521">NADP</keyword>
<dbReference type="GeneID" id="34579761"/>
<comment type="caution">
    <text evidence="4">The sequence shown here is derived from an EMBL/GenBank/DDBJ whole genome shotgun (WGS) entry which is preliminary data.</text>
</comment>
<dbReference type="Gene3D" id="3.40.50.720">
    <property type="entry name" value="NAD(P)-binding Rossmann-like Domain"/>
    <property type="match status" value="1"/>
</dbReference>
<dbReference type="Gene3D" id="3.90.25.10">
    <property type="entry name" value="UDP-galactose 4-epimerase, domain 1"/>
    <property type="match status" value="1"/>
</dbReference>
<sequence length="341" mass="37250">MSKLVVVVGATGSQGGAVISALLQDPIFKIRGLTRNRNSKGAQALAAQGVEVVAADLNDEKSLIEAFRGAHAIYAITNFFEPFVTEGPEKAVEIEYQQGLNLARAASKTSTLEHYIWSTLPDAMALSKGQVAVPHFAAKARVDEFIKADKALLSKTVFLWITFYASNLFFPMFTPIDAKPVGRHIIMLPVAPTTQVASLGPLSNVGLAVRTVLTNPFTIPNADALSSTPARYLLLTTGFYDFRDYYNIWAKAANGKTASGTTNLDVEVLEISVDAYDTLWPLWGKEMRLMLEFWELVGPEKSWSTVHGDDVMVRLQDLLKETGPAMVGTEEAFGELDWSSV</sequence>
<dbReference type="InterPro" id="IPR051164">
    <property type="entry name" value="NmrA-like_oxidored"/>
</dbReference>
<protein>
    <recommendedName>
        <fullName evidence="3">NmrA-like domain-containing protein</fullName>
    </recommendedName>
</protein>
<evidence type="ECO:0000313" key="4">
    <source>
        <dbReference type="EMBL" id="OGE49604.1"/>
    </source>
</evidence>
<comment type="similarity">
    <text evidence="1">Belongs to the NmrA-type oxidoreductase family.</text>
</comment>
<proteinExistence type="inferred from homology"/>
<evidence type="ECO:0000259" key="3">
    <source>
        <dbReference type="Pfam" id="PF05368"/>
    </source>
</evidence>
<dbReference type="SUPFAM" id="SSF51735">
    <property type="entry name" value="NAD(P)-binding Rossmann-fold domains"/>
    <property type="match status" value="1"/>
</dbReference>